<dbReference type="Proteomes" id="UP000051330">
    <property type="component" value="Unassembled WGS sequence"/>
</dbReference>
<organism evidence="1 2">
    <name type="scientific">Schleiferilactobacillus perolens DSM 12744</name>
    <dbReference type="NCBI Taxonomy" id="1423792"/>
    <lineage>
        <taxon>Bacteria</taxon>
        <taxon>Bacillati</taxon>
        <taxon>Bacillota</taxon>
        <taxon>Bacilli</taxon>
        <taxon>Lactobacillales</taxon>
        <taxon>Lactobacillaceae</taxon>
        <taxon>Schleiferilactobacillus</taxon>
    </lineage>
</organism>
<dbReference type="InterPro" id="IPR023393">
    <property type="entry name" value="START-like_dom_sf"/>
</dbReference>
<evidence type="ECO:0000313" key="2">
    <source>
        <dbReference type="Proteomes" id="UP000051330"/>
    </source>
</evidence>
<keyword evidence="2" id="KW-1185">Reference proteome</keyword>
<accession>A0A0R1N654</accession>
<protein>
    <recommendedName>
        <fullName evidence="3">DUF3284 domain-containing protein</fullName>
    </recommendedName>
</protein>
<dbReference type="Gene3D" id="3.30.530.20">
    <property type="match status" value="1"/>
</dbReference>
<comment type="caution">
    <text evidence="1">The sequence shown here is derived from an EMBL/GenBank/DDBJ whole genome shotgun (WGS) entry which is preliminary data.</text>
</comment>
<evidence type="ECO:0008006" key="3">
    <source>
        <dbReference type="Google" id="ProtNLM"/>
    </source>
</evidence>
<dbReference type="STRING" id="1423792.FD09_GL003121"/>
<gene>
    <name evidence="1" type="ORF">FD09_GL003121</name>
</gene>
<dbReference type="RefSeq" id="WP_057821048.1">
    <property type="nucleotide sequence ID" value="NZ_AZEC01000009.1"/>
</dbReference>
<dbReference type="InterPro" id="IPR021701">
    <property type="entry name" value="DUF3284"/>
</dbReference>
<name>A0A0R1N654_9LACO</name>
<proteinExistence type="predicted"/>
<dbReference type="AlphaFoldDB" id="A0A0R1N654"/>
<dbReference type="PATRIC" id="fig|1423792.3.peg.3215"/>
<reference evidence="1 2" key="1">
    <citation type="journal article" date="2015" name="Genome Announc.">
        <title>Expanding the biotechnology potential of lactobacilli through comparative genomics of 213 strains and associated genera.</title>
        <authorList>
            <person name="Sun Z."/>
            <person name="Harris H.M."/>
            <person name="McCann A."/>
            <person name="Guo C."/>
            <person name="Argimon S."/>
            <person name="Zhang W."/>
            <person name="Yang X."/>
            <person name="Jeffery I.B."/>
            <person name="Cooney J.C."/>
            <person name="Kagawa T.F."/>
            <person name="Liu W."/>
            <person name="Song Y."/>
            <person name="Salvetti E."/>
            <person name="Wrobel A."/>
            <person name="Rasinkangas P."/>
            <person name="Parkhill J."/>
            <person name="Rea M.C."/>
            <person name="O'Sullivan O."/>
            <person name="Ritari J."/>
            <person name="Douillard F.P."/>
            <person name="Paul Ross R."/>
            <person name="Yang R."/>
            <person name="Briner A.E."/>
            <person name="Felis G.E."/>
            <person name="de Vos W.M."/>
            <person name="Barrangou R."/>
            <person name="Klaenhammer T.R."/>
            <person name="Caufield P.W."/>
            <person name="Cui Y."/>
            <person name="Zhang H."/>
            <person name="O'Toole P.W."/>
        </authorList>
    </citation>
    <scope>NUCLEOTIDE SEQUENCE [LARGE SCALE GENOMIC DNA]</scope>
    <source>
        <strain evidence="1 2">DSM 12744</strain>
    </source>
</reference>
<evidence type="ECO:0000313" key="1">
    <source>
        <dbReference type="EMBL" id="KRL12251.1"/>
    </source>
</evidence>
<dbReference type="EMBL" id="AZEC01000009">
    <property type="protein sequence ID" value="KRL12251.1"/>
    <property type="molecule type" value="Genomic_DNA"/>
</dbReference>
<sequence>MEITKTLAVPAPYLWHKILESVLFDARKATGKPLRENQLAGLTYTKTFANHQKATLQIMDLVPNERYEYQTRTDKNTYTVTYALTAVDNEHTSLTYTEDMGSKGGLQAANDMLTSLLLGWGRKRNFKKMLAKMEEEYHADDQSAAQ</sequence>
<dbReference type="SUPFAM" id="SSF55961">
    <property type="entry name" value="Bet v1-like"/>
    <property type="match status" value="1"/>
</dbReference>
<dbReference type="Pfam" id="PF11687">
    <property type="entry name" value="DUF3284"/>
    <property type="match status" value="1"/>
</dbReference>